<evidence type="ECO:0000313" key="3">
    <source>
        <dbReference type="Proteomes" id="UP000250443"/>
    </source>
</evidence>
<evidence type="ECO:0000313" key="2">
    <source>
        <dbReference type="EMBL" id="SPZ06105.1"/>
    </source>
</evidence>
<evidence type="ECO:0000256" key="1">
    <source>
        <dbReference type="SAM" id="SignalP"/>
    </source>
</evidence>
<feature type="chain" id="PRO_5044386917" description="SH3 domain-containing protein" evidence="1">
    <location>
        <begin position="37"/>
        <end position="126"/>
    </location>
</feature>
<proteinExistence type="predicted"/>
<evidence type="ECO:0008006" key="4">
    <source>
        <dbReference type="Google" id="ProtNLM"/>
    </source>
</evidence>
<dbReference type="RefSeq" id="WP_010798184.1">
    <property type="nucleotide sequence ID" value="NZ_CP069262.1"/>
</dbReference>
<dbReference type="Proteomes" id="UP000250443">
    <property type="component" value="Unassembled WGS sequence"/>
</dbReference>
<name>A0A2X2D1K6_PSELU</name>
<dbReference type="AlphaFoldDB" id="A0A2X2D1K6"/>
<feature type="signal peptide" evidence="1">
    <location>
        <begin position="1"/>
        <end position="36"/>
    </location>
</feature>
<sequence>MATPRKHPNHRLKAAQTLMLSLAFLGASFSSITVHAAEVSFREAGPEQTWHVQTDNVLVRKWPVVYDTAAARRGNVQTRLAAGTSVRIVDTREYKRWKKIQISTGDQQPVEGWIESKDVHSAIRVE</sequence>
<gene>
    <name evidence="2" type="ORF">NCTC11842_02023</name>
</gene>
<reference evidence="2 3" key="1">
    <citation type="submission" date="2018-06" db="EMBL/GenBank/DDBJ databases">
        <authorList>
            <consortium name="Pathogen Informatics"/>
            <person name="Doyle S."/>
        </authorList>
    </citation>
    <scope>NUCLEOTIDE SEQUENCE [LARGE SCALE GENOMIC DNA]</scope>
    <source>
        <strain evidence="2 3">NCTC11842</strain>
    </source>
</reference>
<protein>
    <recommendedName>
        <fullName evidence="4">SH3 domain-containing protein</fullName>
    </recommendedName>
</protein>
<keyword evidence="1" id="KW-0732">Signal</keyword>
<dbReference type="EMBL" id="UAUF01000011">
    <property type="protein sequence ID" value="SPZ06105.1"/>
    <property type="molecule type" value="Genomic_DNA"/>
</dbReference>
<accession>A0A2X2D1K6</accession>
<organism evidence="2 3">
    <name type="scientific">Pseudomonas luteola</name>
    <dbReference type="NCBI Taxonomy" id="47886"/>
    <lineage>
        <taxon>Bacteria</taxon>
        <taxon>Pseudomonadati</taxon>
        <taxon>Pseudomonadota</taxon>
        <taxon>Gammaproteobacteria</taxon>
        <taxon>Pseudomonadales</taxon>
        <taxon>Pseudomonadaceae</taxon>
        <taxon>Pseudomonas</taxon>
    </lineage>
</organism>